<keyword evidence="2" id="KW-1185">Reference proteome</keyword>
<evidence type="ECO:0000313" key="2">
    <source>
        <dbReference type="Proteomes" id="UP000054928"/>
    </source>
</evidence>
<dbReference type="AlphaFoldDB" id="A0A0N7L8N0"/>
<sequence>MEVSSGVDANPLPHFGPIANTNLTNVTSNALYIKPRWTSSHFPRLLLVQRFIQLIRMLLQVNQ</sequence>
<dbReference type="EMBL" id="CCYD01003101">
    <property type="protein sequence ID" value="CEG50331.1"/>
    <property type="molecule type" value="Genomic_DNA"/>
</dbReference>
<reference evidence="2" key="1">
    <citation type="submission" date="2014-09" db="EMBL/GenBank/DDBJ databases">
        <authorList>
            <person name="Sharma Rahul"/>
            <person name="Thines Marco"/>
        </authorList>
    </citation>
    <scope>NUCLEOTIDE SEQUENCE [LARGE SCALE GENOMIC DNA]</scope>
</reference>
<name>A0A0N7L8N0_PLAHL</name>
<accession>A0A0N7L8N0</accession>
<dbReference type="GeneID" id="36403104"/>
<evidence type="ECO:0000313" key="1">
    <source>
        <dbReference type="EMBL" id="CEG50331.1"/>
    </source>
</evidence>
<proteinExistence type="predicted"/>
<protein>
    <submittedName>
        <fullName evidence="1">Uncharacterized protein</fullName>
    </submittedName>
</protein>
<dbReference type="Proteomes" id="UP000054928">
    <property type="component" value="Unassembled WGS sequence"/>
</dbReference>
<dbReference type="RefSeq" id="XP_024586700.1">
    <property type="nucleotide sequence ID" value="XM_024721619.1"/>
</dbReference>
<organism evidence="1 2">
    <name type="scientific">Plasmopara halstedii</name>
    <name type="common">Downy mildew of sunflower</name>
    <dbReference type="NCBI Taxonomy" id="4781"/>
    <lineage>
        <taxon>Eukaryota</taxon>
        <taxon>Sar</taxon>
        <taxon>Stramenopiles</taxon>
        <taxon>Oomycota</taxon>
        <taxon>Peronosporomycetes</taxon>
        <taxon>Peronosporales</taxon>
        <taxon>Peronosporaceae</taxon>
        <taxon>Plasmopara</taxon>
    </lineage>
</organism>